<dbReference type="EMBL" id="JBBPBN010000127">
    <property type="protein sequence ID" value="KAK8976628.1"/>
    <property type="molecule type" value="Genomic_DNA"/>
</dbReference>
<reference evidence="1 2" key="1">
    <citation type="journal article" date="2024" name="G3 (Bethesda)">
        <title>Genome assembly of Hibiscus sabdariffa L. provides insights into metabolisms of medicinal natural products.</title>
        <authorList>
            <person name="Kim T."/>
        </authorList>
    </citation>
    <scope>NUCLEOTIDE SEQUENCE [LARGE SCALE GENOMIC DNA]</scope>
    <source>
        <strain evidence="1">TK-2024</strain>
        <tissue evidence="1">Old leaves</tissue>
    </source>
</reference>
<gene>
    <name evidence="1" type="ORF">V6N11_057228</name>
</gene>
<proteinExistence type="predicted"/>
<name>A0ABR2NKJ3_9ROSI</name>
<protein>
    <submittedName>
        <fullName evidence="1">Uncharacterized protein</fullName>
    </submittedName>
</protein>
<accession>A0ABR2NKJ3</accession>
<evidence type="ECO:0000313" key="2">
    <source>
        <dbReference type="Proteomes" id="UP001396334"/>
    </source>
</evidence>
<evidence type="ECO:0000313" key="1">
    <source>
        <dbReference type="EMBL" id="KAK8976628.1"/>
    </source>
</evidence>
<keyword evidence="2" id="KW-1185">Reference proteome</keyword>
<dbReference type="Proteomes" id="UP001396334">
    <property type="component" value="Unassembled WGS sequence"/>
</dbReference>
<sequence>MMFKQDRIVQWISAFDFESEGRGFDSHCGSSQLRIIFNDRVLIVQASFGDHLIVDVTQWRELHTSQLLFVRLPLDDLKLKEHVPRNGKGLALQMAQVVADDPTSNSNRKEDHVLRL</sequence>
<comment type="caution">
    <text evidence="1">The sequence shown here is derived from an EMBL/GenBank/DDBJ whole genome shotgun (WGS) entry which is preliminary data.</text>
</comment>
<organism evidence="1 2">
    <name type="scientific">Hibiscus sabdariffa</name>
    <name type="common">roselle</name>
    <dbReference type="NCBI Taxonomy" id="183260"/>
    <lineage>
        <taxon>Eukaryota</taxon>
        <taxon>Viridiplantae</taxon>
        <taxon>Streptophyta</taxon>
        <taxon>Embryophyta</taxon>
        <taxon>Tracheophyta</taxon>
        <taxon>Spermatophyta</taxon>
        <taxon>Magnoliopsida</taxon>
        <taxon>eudicotyledons</taxon>
        <taxon>Gunneridae</taxon>
        <taxon>Pentapetalae</taxon>
        <taxon>rosids</taxon>
        <taxon>malvids</taxon>
        <taxon>Malvales</taxon>
        <taxon>Malvaceae</taxon>
        <taxon>Malvoideae</taxon>
        <taxon>Hibiscus</taxon>
    </lineage>
</organism>